<evidence type="ECO:0000313" key="1">
    <source>
        <dbReference type="EMBL" id="RMM12446.1"/>
    </source>
</evidence>
<dbReference type="RefSeq" id="WP_054987898.1">
    <property type="nucleotide sequence ID" value="NZ_LJPW01000108.1"/>
</dbReference>
<evidence type="ECO:0000313" key="3">
    <source>
        <dbReference type="Proteomes" id="UP000269872"/>
    </source>
</evidence>
<dbReference type="EMBL" id="RBOC01000048">
    <property type="protein sequence ID" value="RMM12446.1"/>
    <property type="molecule type" value="Genomic_DNA"/>
</dbReference>
<dbReference type="Proteomes" id="UP000278587">
    <property type="component" value="Unassembled WGS sequence"/>
</dbReference>
<evidence type="ECO:0000313" key="2">
    <source>
        <dbReference type="EMBL" id="RMV74621.1"/>
    </source>
</evidence>
<dbReference type="OrthoDB" id="5293337at2"/>
<dbReference type="EMBL" id="RBUY01000107">
    <property type="protein sequence ID" value="RMV74621.1"/>
    <property type="molecule type" value="Genomic_DNA"/>
</dbReference>
<name>A0A0P9KQ50_9PSED</name>
<reference evidence="3 4" key="1">
    <citation type="submission" date="2018-08" db="EMBL/GenBank/DDBJ databases">
        <title>Recombination of ecologically and evolutionarily significant loci maintains genetic cohesion in the Pseudomonas syringae species complex.</title>
        <authorList>
            <person name="Dillon M."/>
            <person name="Thakur S."/>
            <person name="Almeida R.N.D."/>
            <person name="Weir B.S."/>
            <person name="Guttman D.S."/>
        </authorList>
    </citation>
    <scope>NUCLEOTIDE SEQUENCE [LARGE SCALE GENOMIC DNA]</scope>
    <source>
        <strain evidence="1 4">ICMP 4086</strain>
        <strain evidence="2 3">ICMP 7496</strain>
    </source>
</reference>
<dbReference type="AlphaFoldDB" id="A0A0P9KQ50"/>
<dbReference type="SUPFAM" id="SSF54534">
    <property type="entry name" value="FKBP-like"/>
    <property type="match status" value="1"/>
</dbReference>
<protein>
    <recommendedName>
        <fullName evidence="5">Transcription elongation factor GreAB</fullName>
    </recommendedName>
</protein>
<comment type="caution">
    <text evidence="2">The sequence shown here is derived from an EMBL/GenBank/DDBJ whole genome shotgun (WGS) entry which is preliminary data.</text>
</comment>
<proteinExistence type="predicted"/>
<organism evidence="2 3">
    <name type="scientific">Pseudomonas caricapapayae</name>
    <dbReference type="NCBI Taxonomy" id="46678"/>
    <lineage>
        <taxon>Bacteria</taxon>
        <taxon>Pseudomonadati</taxon>
        <taxon>Pseudomonadota</taxon>
        <taxon>Gammaproteobacteria</taxon>
        <taxon>Pseudomonadales</taxon>
        <taxon>Pseudomonadaceae</taxon>
        <taxon>Pseudomonas</taxon>
    </lineage>
</organism>
<evidence type="ECO:0008006" key="5">
    <source>
        <dbReference type="Google" id="ProtNLM"/>
    </source>
</evidence>
<sequence>MNKQDVLQLIIDKLESDLDIAQRAAQTAYETATHEENIAENKYDTLGLEASYLAAGQARRVEEIRQSLAAYRNWTLKPFDESRGIQTGDLIVVEALSGQTRCLFLGPDAAGLKVSAGDQQVMVITAKAPLGQSLLGKFEDDAVQIVINGNGQSYEITLTM</sequence>
<evidence type="ECO:0000313" key="4">
    <source>
        <dbReference type="Proteomes" id="UP000278587"/>
    </source>
</evidence>
<dbReference type="GeneID" id="96220124"/>
<gene>
    <name evidence="2" type="ORF">ALP05_01531</name>
    <name evidence="1" type="ORF">ALQ84_03910</name>
</gene>
<dbReference type="Proteomes" id="UP000269872">
    <property type="component" value="Unassembled WGS sequence"/>
</dbReference>
<accession>A0A0P9KQ50</accession>